<dbReference type="AlphaFoldDB" id="A0A0D3G8C3"/>
<protein>
    <submittedName>
        <fullName evidence="2">Uncharacterized protein</fullName>
    </submittedName>
</protein>
<feature type="compositionally biased region" description="Low complexity" evidence="1">
    <location>
        <begin position="79"/>
        <end position="88"/>
    </location>
</feature>
<evidence type="ECO:0000256" key="1">
    <source>
        <dbReference type="SAM" id="MobiDB-lite"/>
    </source>
</evidence>
<accession>A0A0D3G8C3</accession>
<feature type="region of interest" description="Disordered" evidence="1">
    <location>
        <begin position="154"/>
        <end position="196"/>
    </location>
</feature>
<keyword evidence="3" id="KW-1185">Reference proteome</keyword>
<reference evidence="2" key="1">
    <citation type="journal article" date="2009" name="Rice">
        <title>De Novo Next Generation Sequencing of Plant Genomes.</title>
        <authorList>
            <person name="Rounsley S."/>
            <person name="Marri P.R."/>
            <person name="Yu Y."/>
            <person name="He R."/>
            <person name="Sisneros N."/>
            <person name="Goicoechea J.L."/>
            <person name="Lee S.J."/>
            <person name="Angelova A."/>
            <person name="Kudrna D."/>
            <person name="Luo M."/>
            <person name="Affourtit J."/>
            <person name="Desany B."/>
            <person name="Knight J."/>
            <person name="Niazi F."/>
            <person name="Egholm M."/>
            <person name="Wing R.A."/>
        </authorList>
    </citation>
    <scope>NUCLEOTIDE SEQUENCE [LARGE SCALE GENOMIC DNA]</scope>
    <source>
        <strain evidence="2">cv. IRGC 105608</strain>
    </source>
</reference>
<feature type="compositionally biased region" description="Low complexity" evidence="1">
    <location>
        <begin position="186"/>
        <end position="195"/>
    </location>
</feature>
<dbReference type="EnsemblPlants" id="OBART05G18530.1">
    <property type="protein sequence ID" value="OBART05G18530.1"/>
    <property type="gene ID" value="OBART05G18530"/>
</dbReference>
<dbReference type="PaxDb" id="65489-OBART05G18530.1"/>
<evidence type="ECO:0000313" key="3">
    <source>
        <dbReference type="Proteomes" id="UP000026960"/>
    </source>
</evidence>
<sequence>MAKWRLEAEADDGYGELPALSRHRRRDCADSRGSRHSCRFFKSDSPHLKSTQVAAAGDEDEMDVAGWPRGSRQSGNMASSSSPSTSFSPLPPPWQPPRRLLKQPVILSLPLLSVVATVGGVVEKRRGWWSPSPSSRICPPPGSRCLPHRAWDGQAMAGGSSGSRRSARTVARGSGRLTAARDTKAEAANSAAAAEAEAEKARREWVGWWWWQCGESSQWWRESEEARMEEEGLG</sequence>
<feature type="region of interest" description="Disordered" evidence="1">
    <location>
        <begin position="15"/>
        <end position="95"/>
    </location>
</feature>
<dbReference type="Gramene" id="OBART05G18530.1">
    <property type="protein sequence ID" value="OBART05G18530.1"/>
    <property type="gene ID" value="OBART05G18530"/>
</dbReference>
<dbReference type="HOGENOM" id="CLU_1186642_0_0_1"/>
<dbReference type="Proteomes" id="UP000026960">
    <property type="component" value="Chromosome 5"/>
</dbReference>
<organism evidence="2">
    <name type="scientific">Oryza barthii</name>
    <dbReference type="NCBI Taxonomy" id="65489"/>
    <lineage>
        <taxon>Eukaryota</taxon>
        <taxon>Viridiplantae</taxon>
        <taxon>Streptophyta</taxon>
        <taxon>Embryophyta</taxon>
        <taxon>Tracheophyta</taxon>
        <taxon>Spermatophyta</taxon>
        <taxon>Magnoliopsida</taxon>
        <taxon>Liliopsida</taxon>
        <taxon>Poales</taxon>
        <taxon>Poaceae</taxon>
        <taxon>BOP clade</taxon>
        <taxon>Oryzoideae</taxon>
        <taxon>Oryzeae</taxon>
        <taxon>Oryzinae</taxon>
        <taxon>Oryza</taxon>
    </lineage>
</organism>
<name>A0A0D3G8C3_9ORYZ</name>
<proteinExistence type="predicted"/>
<feature type="compositionally biased region" description="Low complexity" evidence="1">
    <location>
        <begin position="162"/>
        <end position="176"/>
    </location>
</feature>
<reference evidence="2" key="2">
    <citation type="submission" date="2015-03" db="UniProtKB">
        <authorList>
            <consortium name="EnsemblPlants"/>
        </authorList>
    </citation>
    <scope>IDENTIFICATION</scope>
</reference>
<evidence type="ECO:0000313" key="2">
    <source>
        <dbReference type="EnsemblPlants" id="OBART05G18530.1"/>
    </source>
</evidence>